<evidence type="ECO:0008006" key="4">
    <source>
        <dbReference type="Google" id="ProtNLM"/>
    </source>
</evidence>
<dbReference type="EMBL" id="MFHP01000031">
    <property type="protein sequence ID" value="OGF71561.1"/>
    <property type="molecule type" value="Genomic_DNA"/>
</dbReference>
<evidence type="ECO:0000313" key="2">
    <source>
        <dbReference type="EMBL" id="OGF71561.1"/>
    </source>
</evidence>
<comment type="caution">
    <text evidence="2">The sequence shown here is derived from an EMBL/GenBank/DDBJ whole genome shotgun (WGS) entry which is preliminary data.</text>
</comment>
<evidence type="ECO:0000313" key="3">
    <source>
        <dbReference type="Proteomes" id="UP000178743"/>
    </source>
</evidence>
<keyword evidence="1" id="KW-0472">Membrane</keyword>
<feature type="transmembrane region" description="Helical" evidence="1">
    <location>
        <begin position="58"/>
        <end position="77"/>
    </location>
</feature>
<sequence length="430" mass="47186">MVNNKENFNPNIVPSSGKRIISDVIVTPQKEIASRFFREPNPIIKPRAPKRRIGQKKAFFSFMILLVFLLGWGTLGARMEVILSPKIVAAPVDKALALTKIQGNGKLVFRTLSLPDARSGEFKATEKKSQESRAEGIVVIFNKAKESQVLIASTRLESSDGKIYRIPRTIVVPASKQEGGKTIPGSVEITVMADKTGNEYNLGLSDFTLPGLKGSPKYELVFGRSKTEMRGGASGEQTVVGKSDVKEAAAQLFLQAGREAANLLLNKIPPGEFLLPPSAEYAALNENLNPAVGAIAERFKFTMEGEVKGATVSRGELEKALFKDSPVVSGLDISKLRIKNLDKLDIKIIGYKFEAANFNALISGKMEIEGVVEPDAVKSFLEERAVLDADSVLSAFPELARAELRLRPFLAMPFYRWLRRVPTRIDIVLE</sequence>
<name>A0A1F5W8H3_9BACT</name>
<gene>
    <name evidence="2" type="ORF">A3C05_00975</name>
</gene>
<protein>
    <recommendedName>
        <fullName evidence="4">Baseplate protein J-like domain-containing protein</fullName>
    </recommendedName>
</protein>
<organism evidence="2 3">
    <name type="scientific">Candidatus Giovannonibacteria bacterium RIFCSPHIGHO2_02_FULL_45_40</name>
    <dbReference type="NCBI Taxonomy" id="1798337"/>
    <lineage>
        <taxon>Bacteria</taxon>
        <taxon>Candidatus Giovannoniibacteriota</taxon>
    </lineage>
</organism>
<proteinExistence type="predicted"/>
<dbReference type="AlphaFoldDB" id="A0A1F5W8H3"/>
<keyword evidence="1" id="KW-1133">Transmembrane helix</keyword>
<keyword evidence="1" id="KW-0812">Transmembrane</keyword>
<accession>A0A1F5W8H3</accession>
<reference evidence="2 3" key="1">
    <citation type="journal article" date="2016" name="Nat. Commun.">
        <title>Thousands of microbial genomes shed light on interconnected biogeochemical processes in an aquifer system.</title>
        <authorList>
            <person name="Anantharaman K."/>
            <person name="Brown C.T."/>
            <person name="Hug L.A."/>
            <person name="Sharon I."/>
            <person name="Castelle C.J."/>
            <person name="Probst A.J."/>
            <person name="Thomas B.C."/>
            <person name="Singh A."/>
            <person name="Wilkins M.J."/>
            <person name="Karaoz U."/>
            <person name="Brodie E.L."/>
            <person name="Williams K.H."/>
            <person name="Hubbard S.S."/>
            <person name="Banfield J.F."/>
        </authorList>
    </citation>
    <scope>NUCLEOTIDE SEQUENCE [LARGE SCALE GENOMIC DNA]</scope>
</reference>
<dbReference type="Proteomes" id="UP000178743">
    <property type="component" value="Unassembled WGS sequence"/>
</dbReference>
<evidence type="ECO:0000256" key="1">
    <source>
        <dbReference type="SAM" id="Phobius"/>
    </source>
</evidence>